<keyword evidence="8" id="KW-1185">Reference proteome</keyword>
<dbReference type="OrthoDB" id="77878at2759"/>
<feature type="non-terminal residue" evidence="7">
    <location>
        <position position="1"/>
    </location>
</feature>
<dbReference type="InterPro" id="IPR008547">
    <property type="entry name" value="DUF829_TMEM53"/>
</dbReference>
<evidence type="ECO:0000256" key="3">
    <source>
        <dbReference type="ARBA" id="ARBA00022989"/>
    </source>
</evidence>
<dbReference type="PANTHER" id="PTHR12265:SF30">
    <property type="entry name" value="TRANSMEMBRANE PROTEIN 53"/>
    <property type="match status" value="1"/>
</dbReference>
<evidence type="ECO:0000313" key="8">
    <source>
        <dbReference type="Proteomes" id="UP000717328"/>
    </source>
</evidence>
<comment type="caution">
    <text evidence="7">The sequence shown here is derived from an EMBL/GenBank/DDBJ whole genome shotgun (WGS) entry which is preliminary data.</text>
</comment>
<accession>A0A9P7GFE7</accession>
<dbReference type="Proteomes" id="UP000717328">
    <property type="component" value="Unassembled WGS sequence"/>
</dbReference>
<evidence type="ECO:0000256" key="5">
    <source>
        <dbReference type="ARBA" id="ARBA00023242"/>
    </source>
</evidence>
<organism evidence="7 8">
    <name type="scientific">Sphagnurus paluster</name>
    <dbReference type="NCBI Taxonomy" id="117069"/>
    <lineage>
        <taxon>Eukaryota</taxon>
        <taxon>Fungi</taxon>
        <taxon>Dikarya</taxon>
        <taxon>Basidiomycota</taxon>
        <taxon>Agaricomycotina</taxon>
        <taxon>Agaricomycetes</taxon>
        <taxon>Agaricomycetidae</taxon>
        <taxon>Agaricales</taxon>
        <taxon>Tricholomatineae</taxon>
        <taxon>Lyophyllaceae</taxon>
        <taxon>Sphagnurus</taxon>
    </lineage>
</organism>
<evidence type="ECO:0000256" key="6">
    <source>
        <dbReference type="ARBA" id="ARBA00034303"/>
    </source>
</evidence>
<dbReference type="AlphaFoldDB" id="A0A9P7GFE7"/>
<comment type="subcellular location">
    <subcellularLocation>
        <location evidence="6">Nucleus outer membrane</location>
        <topology evidence="6">Single-pass membrane protein</topology>
    </subcellularLocation>
</comment>
<reference evidence="7" key="1">
    <citation type="submission" date="2021-02" db="EMBL/GenBank/DDBJ databases">
        <authorList>
            <person name="Nieuwenhuis M."/>
            <person name="Van De Peppel L.J.J."/>
        </authorList>
    </citation>
    <scope>NUCLEOTIDE SEQUENCE</scope>
    <source>
        <strain evidence="7">D49</strain>
    </source>
</reference>
<dbReference type="PANTHER" id="PTHR12265">
    <property type="entry name" value="TRANSMEMBRANE PROTEIN 53"/>
    <property type="match status" value="1"/>
</dbReference>
<evidence type="ECO:0000256" key="4">
    <source>
        <dbReference type="ARBA" id="ARBA00023136"/>
    </source>
</evidence>
<protein>
    <submittedName>
        <fullName evidence="7">Uncharacterized protein</fullName>
    </submittedName>
</protein>
<keyword evidence="2" id="KW-0812">Transmembrane</keyword>
<keyword evidence="3" id="KW-1133">Transmembrane helix</keyword>
<dbReference type="SUPFAM" id="SSF53474">
    <property type="entry name" value="alpha/beta-Hydrolases"/>
    <property type="match status" value="1"/>
</dbReference>
<proteinExistence type="inferred from homology"/>
<evidence type="ECO:0000256" key="2">
    <source>
        <dbReference type="ARBA" id="ARBA00022692"/>
    </source>
</evidence>
<keyword evidence="5" id="KW-0539">Nucleus</keyword>
<dbReference type="EMBL" id="JABCKI010000895">
    <property type="protein sequence ID" value="KAG5649539.1"/>
    <property type="molecule type" value="Genomic_DNA"/>
</dbReference>
<evidence type="ECO:0000313" key="7">
    <source>
        <dbReference type="EMBL" id="KAG5649539.1"/>
    </source>
</evidence>
<sequence>RLLSDQFPNWSFIQPSTSTLILDSCPGIGNAQHARRAMGSLVRNTLLKRLMDIIITWLFFYSAIMRRLFRQKNPLEVLKTALNSPRLLPWIHKGTPRLYLYSKQDEIVPSHEVEGHFNDAKAAGLLVRAEVFDDTPHVSHARINPERYWGAVEDIWRDACEGYKMDGSY</sequence>
<dbReference type="Pfam" id="PF05705">
    <property type="entry name" value="DUF829"/>
    <property type="match status" value="1"/>
</dbReference>
<evidence type="ECO:0000256" key="1">
    <source>
        <dbReference type="ARBA" id="ARBA00007387"/>
    </source>
</evidence>
<reference evidence="7" key="2">
    <citation type="submission" date="2021-10" db="EMBL/GenBank/DDBJ databases">
        <title>Phylogenomics reveals ancestral predisposition of the termite-cultivated fungus Termitomyces towards a domesticated lifestyle.</title>
        <authorList>
            <person name="Auxier B."/>
            <person name="Grum-Grzhimaylo A."/>
            <person name="Cardenas M.E."/>
            <person name="Lodge J.D."/>
            <person name="Laessoe T."/>
            <person name="Pedersen O."/>
            <person name="Smith M.E."/>
            <person name="Kuyper T.W."/>
            <person name="Franco-Molano E.A."/>
            <person name="Baroni T.J."/>
            <person name="Aanen D.K."/>
        </authorList>
    </citation>
    <scope>NUCLEOTIDE SEQUENCE</scope>
    <source>
        <strain evidence="7">D49</strain>
    </source>
</reference>
<dbReference type="InterPro" id="IPR029058">
    <property type="entry name" value="AB_hydrolase_fold"/>
</dbReference>
<name>A0A9P7GFE7_9AGAR</name>
<comment type="similarity">
    <text evidence="1">Belongs to the TMEM53 family.</text>
</comment>
<keyword evidence="4" id="KW-0472">Membrane</keyword>
<dbReference type="GO" id="GO:0005640">
    <property type="term" value="C:nuclear outer membrane"/>
    <property type="evidence" value="ECO:0007669"/>
    <property type="project" value="UniProtKB-SubCell"/>
</dbReference>
<gene>
    <name evidence="7" type="ORF">H0H81_003194</name>
</gene>